<keyword evidence="2" id="KW-1185">Reference proteome</keyword>
<name>A0ABY4X6Q1_9SPHN</name>
<dbReference type="InterPro" id="IPR011048">
    <property type="entry name" value="Haem_d1_sf"/>
</dbReference>
<dbReference type="RefSeq" id="WP_252166331.1">
    <property type="nucleotide sequence ID" value="NZ_CP084930.1"/>
</dbReference>
<dbReference type="Gene3D" id="2.130.10.10">
    <property type="entry name" value="YVTN repeat-like/Quinoprotein amine dehydrogenase"/>
    <property type="match status" value="2"/>
</dbReference>
<protein>
    <submittedName>
        <fullName evidence="1">YncE family protein</fullName>
    </submittedName>
</protein>
<evidence type="ECO:0000313" key="2">
    <source>
        <dbReference type="Proteomes" id="UP001056937"/>
    </source>
</evidence>
<dbReference type="Proteomes" id="UP001056937">
    <property type="component" value="Chromosome 1"/>
</dbReference>
<dbReference type="InterPro" id="IPR015943">
    <property type="entry name" value="WD40/YVTN_repeat-like_dom_sf"/>
</dbReference>
<accession>A0ABY4X6Q1</accession>
<sequence>MGLALSASAALARPAYTLVATVPLGAPDRWDYVTYDAGANRVYVAHGDRVTLVDPDAGTVVGQVEGVPGGTHGIAISRETGQGFTDDGKAGLAVAFDPKTLKIVRRIPAAPDADAIAIDGSSKHIFVVEGDSASITVIDPATDAGIATIKVGEKLEFAVSDDAGSLFVAGEEKGDLVRIDTAGNRVVAHYPGAGCTSPHGLAIDKAAHRLFMGCANGVMLVFDGSDGHVLATLPIGRGNDAIAYDPVRRRVFSSNGADGTISVIQQASADHYVPLEPIATKVSGRTMSLDPQTGRLFVAAATTTPAPTPGGRPRPVPGSLGLLIFSPGR</sequence>
<gene>
    <name evidence="1" type="ORF">LHA26_14725</name>
</gene>
<proteinExistence type="predicted"/>
<reference evidence="1" key="1">
    <citation type="journal article" date="2022" name="Toxins">
        <title>Genomic Analysis of Sphingopyxis sp. USTB-05 for Biodegrading Cyanobacterial Hepatotoxins.</title>
        <authorList>
            <person name="Liu C."/>
            <person name="Xu Q."/>
            <person name="Zhao Z."/>
            <person name="Zhang H."/>
            <person name="Liu X."/>
            <person name="Yin C."/>
            <person name="Liu Y."/>
            <person name="Yan H."/>
        </authorList>
    </citation>
    <scope>NUCLEOTIDE SEQUENCE</scope>
    <source>
        <strain evidence="1">NBD5</strain>
    </source>
</reference>
<dbReference type="PANTHER" id="PTHR47197">
    <property type="entry name" value="PROTEIN NIRF"/>
    <property type="match status" value="1"/>
</dbReference>
<dbReference type="SUPFAM" id="SSF51004">
    <property type="entry name" value="C-terminal (heme d1) domain of cytochrome cd1-nitrite reductase"/>
    <property type="match status" value="1"/>
</dbReference>
<evidence type="ECO:0000313" key="1">
    <source>
        <dbReference type="EMBL" id="USI72525.1"/>
    </source>
</evidence>
<dbReference type="InterPro" id="IPR051200">
    <property type="entry name" value="Host-pathogen_enzymatic-act"/>
</dbReference>
<organism evidence="1 2">
    <name type="scientific">Sphingomonas morindae</name>
    <dbReference type="NCBI Taxonomy" id="1541170"/>
    <lineage>
        <taxon>Bacteria</taxon>
        <taxon>Pseudomonadati</taxon>
        <taxon>Pseudomonadota</taxon>
        <taxon>Alphaproteobacteria</taxon>
        <taxon>Sphingomonadales</taxon>
        <taxon>Sphingomonadaceae</taxon>
        <taxon>Sphingomonas</taxon>
    </lineage>
</organism>
<dbReference type="PANTHER" id="PTHR47197:SF3">
    <property type="entry name" value="DIHYDRO-HEME D1 DEHYDROGENASE"/>
    <property type="match status" value="1"/>
</dbReference>
<dbReference type="EMBL" id="CP084930">
    <property type="protein sequence ID" value="USI72525.1"/>
    <property type="molecule type" value="Genomic_DNA"/>
</dbReference>